<proteinExistence type="predicted"/>
<dbReference type="EMBL" id="LAZR01000725">
    <property type="protein sequence ID" value="KKN59461.1"/>
    <property type="molecule type" value="Genomic_DNA"/>
</dbReference>
<gene>
    <name evidence="1" type="ORF">LCGC14_0541730</name>
</gene>
<protein>
    <submittedName>
        <fullName evidence="1">Uncharacterized protein</fullName>
    </submittedName>
</protein>
<comment type="caution">
    <text evidence="1">The sequence shown here is derived from an EMBL/GenBank/DDBJ whole genome shotgun (WGS) entry which is preliminary data.</text>
</comment>
<evidence type="ECO:0000313" key="1">
    <source>
        <dbReference type="EMBL" id="KKN59461.1"/>
    </source>
</evidence>
<sequence length="68" mass="7640">MKQLIARYPSGGVQYAYDTKINRERAATAYACLGFNSLIGFDWLDTSDCPFGLSVRVISGIKFRRINC</sequence>
<reference evidence="1" key="1">
    <citation type="journal article" date="2015" name="Nature">
        <title>Complex archaea that bridge the gap between prokaryotes and eukaryotes.</title>
        <authorList>
            <person name="Spang A."/>
            <person name="Saw J.H."/>
            <person name="Jorgensen S.L."/>
            <person name="Zaremba-Niedzwiedzka K."/>
            <person name="Martijn J."/>
            <person name="Lind A.E."/>
            <person name="van Eijk R."/>
            <person name="Schleper C."/>
            <person name="Guy L."/>
            <person name="Ettema T.J."/>
        </authorList>
    </citation>
    <scope>NUCLEOTIDE SEQUENCE</scope>
</reference>
<organism evidence="1">
    <name type="scientific">marine sediment metagenome</name>
    <dbReference type="NCBI Taxonomy" id="412755"/>
    <lineage>
        <taxon>unclassified sequences</taxon>
        <taxon>metagenomes</taxon>
        <taxon>ecological metagenomes</taxon>
    </lineage>
</organism>
<accession>A0A0F9UDZ1</accession>
<dbReference type="AlphaFoldDB" id="A0A0F9UDZ1"/>
<name>A0A0F9UDZ1_9ZZZZ</name>